<proteinExistence type="predicted"/>
<reference evidence="1" key="1">
    <citation type="journal article" date="2021" name="Proc. Natl. Acad. Sci. U.S.A.">
        <title>A Catalog of Tens of Thousands of Viruses from Human Metagenomes Reveals Hidden Associations with Chronic Diseases.</title>
        <authorList>
            <person name="Tisza M.J."/>
            <person name="Buck C.B."/>
        </authorList>
    </citation>
    <scope>NUCLEOTIDE SEQUENCE</scope>
    <source>
        <strain evidence="1">CtCIv11</strain>
    </source>
</reference>
<dbReference type="EMBL" id="BK032513">
    <property type="protein sequence ID" value="DAF44886.1"/>
    <property type="molecule type" value="Genomic_DNA"/>
</dbReference>
<protein>
    <submittedName>
        <fullName evidence="1">Uncharacterized protein</fullName>
    </submittedName>
</protein>
<name>A0A8S5S1L9_9CAUD</name>
<accession>A0A8S5S1L9</accession>
<organism evidence="1">
    <name type="scientific">Siphoviridae sp. ctCIv11</name>
    <dbReference type="NCBI Taxonomy" id="2827806"/>
    <lineage>
        <taxon>Viruses</taxon>
        <taxon>Duplodnaviria</taxon>
        <taxon>Heunggongvirae</taxon>
        <taxon>Uroviricota</taxon>
        <taxon>Caudoviricetes</taxon>
    </lineage>
</organism>
<sequence>MGFVITCLKCGLICFINIQRLNNGDKDIDSNILIPSAYKSLIKIAVSNYSSEREAFAELDGNKLRIYAKQGHWVNISILYPGSPQG</sequence>
<evidence type="ECO:0000313" key="1">
    <source>
        <dbReference type="EMBL" id="DAF44886.1"/>
    </source>
</evidence>